<dbReference type="PANTHER" id="PTHR37750:SF1">
    <property type="entry name" value="COX19-LIKE CHCH FAMILY PROTEIN"/>
    <property type="match status" value="1"/>
</dbReference>
<gene>
    <name evidence="1" type="ORF">SI8410_09013340</name>
</gene>
<dbReference type="AlphaFoldDB" id="A0A7I8KYS3"/>
<sequence>MEEEKVTPQPVCAKEALDLLNCVADSAYDREKCLRLSDELRKCILDKKVKRFSLAEQSPPGAHTTSGGQAVRYFGLKSDFGQRGPFETQSSSERPCYTILLFSRSLLTRLCVCVCVRERERERESTKLAFWAR</sequence>
<dbReference type="InterPro" id="IPR009069">
    <property type="entry name" value="Cys_alpha_HP_mot_SF"/>
</dbReference>
<accession>A0A7I8KYS3</accession>
<dbReference type="Gene3D" id="1.10.287.1130">
    <property type="entry name" value="CytochromE C oxidase copper chaperone"/>
    <property type="match status" value="1"/>
</dbReference>
<keyword evidence="2" id="KW-1185">Reference proteome</keyword>
<evidence type="ECO:0000313" key="1">
    <source>
        <dbReference type="EMBL" id="CAA7402662.1"/>
    </source>
</evidence>
<proteinExistence type="predicted"/>
<reference evidence="1" key="1">
    <citation type="submission" date="2020-02" db="EMBL/GenBank/DDBJ databases">
        <authorList>
            <person name="Scholz U."/>
            <person name="Mascher M."/>
            <person name="Fiebig A."/>
        </authorList>
    </citation>
    <scope>NUCLEOTIDE SEQUENCE</scope>
</reference>
<evidence type="ECO:0000313" key="2">
    <source>
        <dbReference type="Proteomes" id="UP000663760"/>
    </source>
</evidence>
<dbReference type="PANTHER" id="PTHR37750">
    <property type="entry name" value="COX19-LIKE CHCH FAMILY PROTEIN"/>
    <property type="match status" value="1"/>
</dbReference>
<dbReference type="Proteomes" id="UP000663760">
    <property type="component" value="Chromosome 9"/>
</dbReference>
<dbReference type="SUPFAM" id="SSF47072">
    <property type="entry name" value="Cysteine alpha-hairpin motif"/>
    <property type="match status" value="1"/>
</dbReference>
<dbReference type="PROSITE" id="PS51808">
    <property type="entry name" value="CHCH"/>
    <property type="match status" value="1"/>
</dbReference>
<protein>
    <submittedName>
        <fullName evidence="1">Uncharacterized protein</fullName>
    </submittedName>
</protein>
<dbReference type="OrthoDB" id="13601at2759"/>
<name>A0A7I8KYS3_SPIIN</name>
<organism evidence="1 2">
    <name type="scientific">Spirodela intermedia</name>
    <name type="common">Intermediate duckweed</name>
    <dbReference type="NCBI Taxonomy" id="51605"/>
    <lineage>
        <taxon>Eukaryota</taxon>
        <taxon>Viridiplantae</taxon>
        <taxon>Streptophyta</taxon>
        <taxon>Embryophyta</taxon>
        <taxon>Tracheophyta</taxon>
        <taxon>Spermatophyta</taxon>
        <taxon>Magnoliopsida</taxon>
        <taxon>Liliopsida</taxon>
        <taxon>Araceae</taxon>
        <taxon>Lemnoideae</taxon>
        <taxon>Spirodela</taxon>
    </lineage>
</organism>
<dbReference type="EMBL" id="LR746272">
    <property type="protein sequence ID" value="CAA7402662.1"/>
    <property type="molecule type" value="Genomic_DNA"/>
</dbReference>